<dbReference type="PROSITE" id="PS51257">
    <property type="entry name" value="PROKAR_LIPOPROTEIN"/>
    <property type="match status" value="1"/>
</dbReference>
<proteinExistence type="predicted"/>
<dbReference type="GeneID" id="30027918"/>
<dbReference type="AlphaFoldDB" id="A0A1A0H933"/>
<feature type="region of interest" description="Disordered" evidence="1">
    <location>
        <begin position="1"/>
        <end position="23"/>
    </location>
</feature>
<evidence type="ECO:0000256" key="1">
    <source>
        <dbReference type="SAM" id="MobiDB-lite"/>
    </source>
</evidence>
<name>A0A1A0H933_9ASCO</name>
<dbReference type="RefSeq" id="XP_018711156.1">
    <property type="nucleotide sequence ID" value="XM_018854942.1"/>
</dbReference>
<evidence type="ECO:0000313" key="2">
    <source>
        <dbReference type="EMBL" id="OBA20634.1"/>
    </source>
</evidence>
<dbReference type="Proteomes" id="UP000092555">
    <property type="component" value="Unassembled WGS sequence"/>
</dbReference>
<comment type="caution">
    <text evidence="2">The sequence shown here is derived from an EMBL/GenBank/DDBJ whole genome shotgun (WGS) entry which is preliminary data.</text>
</comment>
<sequence length="68" mass="6833">MSLQGKLPERPGPTPRGHASSASLGAVGCPWSPIGGSEVSAGSSCLIQAGPGSPRVHHNRCASVRCVQ</sequence>
<protein>
    <submittedName>
        <fullName evidence="2">Uncharacterized protein</fullName>
    </submittedName>
</protein>
<accession>A0A1A0H933</accession>
<reference evidence="2 3" key="1">
    <citation type="submission" date="2016-05" db="EMBL/GenBank/DDBJ databases">
        <title>Comparative genomics of biotechnologically important yeasts.</title>
        <authorList>
            <consortium name="DOE Joint Genome Institute"/>
            <person name="Riley R."/>
            <person name="Haridas S."/>
            <person name="Wolfe K.H."/>
            <person name="Lopes M.R."/>
            <person name="Hittinger C.T."/>
            <person name="Goker M."/>
            <person name="Salamov A."/>
            <person name="Wisecaver J."/>
            <person name="Long T.M."/>
            <person name="Aerts A.L."/>
            <person name="Barry K."/>
            <person name="Choi C."/>
            <person name="Clum A."/>
            <person name="Coughlan A.Y."/>
            <person name="Deshpande S."/>
            <person name="Douglass A.P."/>
            <person name="Hanson S.J."/>
            <person name="Klenk H.-P."/>
            <person name="LaButti K."/>
            <person name="Lapidus A."/>
            <person name="Lindquist E."/>
            <person name="Lipzen A."/>
            <person name="Meier-kolthoff J.P."/>
            <person name="Ohm R.A."/>
            <person name="Otillar R.P."/>
            <person name="Pangilinan J."/>
            <person name="Peng Y."/>
            <person name="Rokas A."/>
            <person name="Rosa C.A."/>
            <person name="Scheuner C."/>
            <person name="Sibirny A.A."/>
            <person name="Slot J.C."/>
            <person name="Stielow J.B."/>
            <person name="Sun H."/>
            <person name="Kurtzman C.P."/>
            <person name="Blackwell M."/>
            <person name="Grigoriev I.V."/>
            <person name="Jeffries T.W."/>
        </authorList>
    </citation>
    <scope>NUCLEOTIDE SEQUENCE [LARGE SCALE GENOMIC DNA]</scope>
    <source>
        <strain evidence="2 3">NRRL YB-4993</strain>
    </source>
</reference>
<dbReference type="EMBL" id="LXTC01000004">
    <property type="protein sequence ID" value="OBA20634.1"/>
    <property type="molecule type" value="Genomic_DNA"/>
</dbReference>
<organism evidence="2 3">
    <name type="scientific">Metschnikowia bicuspidata var. bicuspidata NRRL YB-4993</name>
    <dbReference type="NCBI Taxonomy" id="869754"/>
    <lineage>
        <taxon>Eukaryota</taxon>
        <taxon>Fungi</taxon>
        <taxon>Dikarya</taxon>
        <taxon>Ascomycota</taxon>
        <taxon>Saccharomycotina</taxon>
        <taxon>Pichiomycetes</taxon>
        <taxon>Metschnikowiaceae</taxon>
        <taxon>Metschnikowia</taxon>
    </lineage>
</organism>
<evidence type="ECO:0000313" key="3">
    <source>
        <dbReference type="Proteomes" id="UP000092555"/>
    </source>
</evidence>
<gene>
    <name evidence="2" type="ORF">METBIDRAFT_201841</name>
</gene>
<keyword evidence="3" id="KW-1185">Reference proteome</keyword>